<dbReference type="EMBL" id="WJJP01000306">
    <property type="protein sequence ID" value="MBD3324829.1"/>
    <property type="molecule type" value="Genomic_DNA"/>
</dbReference>
<gene>
    <name evidence="1" type="ORF">GF339_09610</name>
</gene>
<proteinExistence type="predicted"/>
<comment type="caution">
    <text evidence="1">The sequence shown here is derived from an EMBL/GenBank/DDBJ whole genome shotgun (WGS) entry which is preliminary data.</text>
</comment>
<reference evidence="1" key="1">
    <citation type="submission" date="2019-11" db="EMBL/GenBank/DDBJ databases">
        <title>Microbial mats filling the niche in hypersaline microbial mats.</title>
        <authorList>
            <person name="Wong H.L."/>
            <person name="Macleod F.I."/>
            <person name="White R.A. III"/>
            <person name="Burns B.P."/>
        </authorList>
    </citation>
    <scope>NUCLEOTIDE SEQUENCE</scope>
    <source>
        <strain evidence="1">Rbin_158</strain>
    </source>
</reference>
<dbReference type="Proteomes" id="UP000649604">
    <property type="component" value="Unassembled WGS sequence"/>
</dbReference>
<protein>
    <submittedName>
        <fullName evidence="1">Uncharacterized protein</fullName>
    </submittedName>
</protein>
<accession>A0A9D5JVD8</accession>
<dbReference type="AlphaFoldDB" id="A0A9D5JVD8"/>
<name>A0A9D5JVD8_9BACT</name>
<evidence type="ECO:0000313" key="2">
    <source>
        <dbReference type="Proteomes" id="UP000649604"/>
    </source>
</evidence>
<sequence length="324" mass="37708">MQIFQTLMRRFLRRMVLGVLTYFLIVSPMNVSESQTYQEITPTDAYYVAQSIEQALVQMYGLSRELFEKPYISQNLRPRNVYQKALAVLKEFQTLHPDAIDPVQLAEARNLDINTATLKEVYQLLSLMQKYLDARVVLENDLREQEPQTPSDVYHMLRQVSWRHYQIAQKQEIPTDWATPARVYEATVMNILPAVQAIAEDAEISYDDYAFPKQPVSGLIPRYIYKLLSQVYRNIAAYAQQQGDYDPIVLRQVTECDEISPADVFDLVQVITAELKAEIGEKTLMPDTAARYARWKEEHENVVPGHVFRLMQYNYILTKKILKK</sequence>
<organism evidence="1 2">
    <name type="scientific">candidate division KSB3 bacterium</name>
    <dbReference type="NCBI Taxonomy" id="2044937"/>
    <lineage>
        <taxon>Bacteria</taxon>
        <taxon>candidate division KSB3</taxon>
    </lineage>
</organism>
<evidence type="ECO:0000313" key="1">
    <source>
        <dbReference type="EMBL" id="MBD3324829.1"/>
    </source>
</evidence>